<comment type="caution">
    <text evidence="1">The sequence shown here is derived from an EMBL/GenBank/DDBJ whole genome shotgun (WGS) entry which is preliminary data.</text>
</comment>
<dbReference type="RefSeq" id="WP_339960893.1">
    <property type="nucleotide sequence ID" value="NZ_JAWMWH010000003.1"/>
</dbReference>
<evidence type="ECO:0000313" key="1">
    <source>
        <dbReference type="EMBL" id="MEJ6401044.1"/>
    </source>
</evidence>
<dbReference type="EMBL" id="JAWMWH010000003">
    <property type="protein sequence ID" value="MEJ6401044.1"/>
    <property type="molecule type" value="Genomic_DNA"/>
</dbReference>
<gene>
    <name evidence="1" type="ORF">R4146_07795</name>
</gene>
<reference evidence="1 2" key="1">
    <citation type="submission" date="2023-10" db="EMBL/GenBank/DDBJ databases">
        <title>Nicoliella lavandulae sp. nov. isolated from Lavandula angustifolia flowers.</title>
        <authorList>
            <person name="Alcantara C."/>
            <person name="Zuniga M."/>
            <person name="Landete J.M."/>
            <person name="Monedero V."/>
        </authorList>
    </citation>
    <scope>NUCLEOTIDE SEQUENCE [LARGE SCALE GENOMIC DNA]</scope>
    <source>
        <strain evidence="1 2">Es01</strain>
    </source>
</reference>
<organism evidence="1 2">
    <name type="scientific">Nicoliella lavandulae</name>
    <dbReference type="NCBI Taxonomy" id="3082954"/>
    <lineage>
        <taxon>Bacteria</taxon>
        <taxon>Bacillati</taxon>
        <taxon>Bacillota</taxon>
        <taxon>Bacilli</taxon>
        <taxon>Lactobacillales</taxon>
        <taxon>Lactobacillaceae</taxon>
        <taxon>Nicoliella</taxon>
    </lineage>
</organism>
<sequence length="229" mass="26433">MLVSDENLTDEAYLERLQQSFPAVMNQQDDSTNQKLINIFSGIENYYKNQLLAMNDLNILENVKGDMLTQLALDWNIRRIDNDDGFLRFQIRFAMWKRHLGVGVNDIKEFIAFILNVKPNDFNINATGMEDIEVTDIPFNFSRSDHSDLKVDLLINALESVLPTEFDLTNVEFMKTSSMTLYLGIAVQHGQIKRVWQRPFSYDKSVVSQFYLANGMNGAIAQIKHVKQR</sequence>
<evidence type="ECO:0000313" key="2">
    <source>
        <dbReference type="Proteomes" id="UP001370590"/>
    </source>
</evidence>
<accession>A0ABU8SME2</accession>
<keyword evidence="2" id="KW-1185">Reference proteome</keyword>
<name>A0ABU8SME2_9LACO</name>
<dbReference type="Proteomes" id="UP001370590">
    <property type="component" value="Unassembled WGS sequence"/>
</dbReference>
<proteinExistence type="predicted"/>
<protein>
    <submittedName>
        <fullName evidence="1">Uncharacterized protein</fullName>
    </submittedName>
</protein>